<proteinExistence type="predicted"/>
<dbReference type="SUPFAM" id="SSF56784">
    <property type="entry name" value="HAD-like"/>
    <property type="match status" value="1"/>
</dbReference>
<accession>A0A9Q4FZ55</accession>
<reference evidence="2" key="1">
    <citation type="submission" date="2020-06" db="EMBL/GenBank/DDBJ databases">
        <title>Insight into the genomes of haloalkaliphilic bacilli from Kenyan soda lakes.</title>
        <authorList>
            <person name="Mwirichia R."/>
            <person name="Villamizar G.C."/>
            <person name="Poehlein A."/>
            <person name="Mugweru J."/>
            <person name="Kipnyargis A."/>
            <person name="Kiplimo D."/>
            <person name="Orwa P."/>
            <person name="Daniel R."/>
        </authorList>
    </citation>
    <scope>NUCLEOTIDE SEQUENCE</scope>
    <source>
        <strain evidence="2">B1096_S55</strain>
    </source>
</reference>
<organism evidence="2 3">
    <name type="scientific">Salipaludibacillus agaradhaerens</name>
    <name type="common">Bacillus agaradhaerens</name>
    <dbReference type="NCBI Taxonomy" id="76935"/>
    <lineage>
        <taxon>Bacteria</taxon>
        <taxon>Bacillati</taxon>
        <taxon>Bacillota</taxon>
        <taxon>Bacilli</taxon>
        <taxon>Bacillales</taxon>
        <taxon>Bacillaceae</taxon>
    </lineage>
</organism>
<dbReference type="PRINTS" id="PR00413">
    <property type="entry name" value="HADHALOGNASE"/>
</dbReference>
<dbReference type="PANTHER" id="PTHR43316">
    <property type="entry name" value="HYDROLASE, HALOACID DELAHOGENASE-RELATED"/>
    <property type="match status" value="1"/>
</dbReference>
<dbReference type="Gene3D" id="3.40.50.1000">
    <property type="entry name" value="HAD superfamily/HAD-like"/>
    <property type="match status" value="1"/>
</dbReference>
<dbReference type="PANTHER" id="PTHR43316:SF3">
    <property type="entry name" value="HALOACID DEHALOGENASE, TYPE II (AFU_ORTHOLOGUE AFUA_2G07750)-RELATED"/>
    <property type="match status" value="1"/>
</dbReference>
<evidence type="ECO:0000313" key="2">
    <source>
        <dbReference type="EMBL" id="MCR6096424.1"/>
    </source>
</evidence>
<sequence length="240" mass="27126">MIKAILFDLDGTLLPMDTEAFISTYMSELAARVSHIVSPDIFTKALWNGTKAMMSDTNSTITNEKVFEAVFLKETGLKKEDIWPELDEFYITTFPSFSYLCHSQPIARHIVEEAVKKQYKIAVATNPVFPKAAIHHRLEWAGISDMPFDLVTVYEESTFTKPHKQYFESIAQQLDVHPSECVMVGNDKQEDMAASLSGMKTFLIEGCVIDRGKPQYAIDAKGSLDDFFLMLKRDQGIFSS</sequence>
<dbReference type="InterPro" id="IPR036412">
    <property type="entry name" value="HAD-like_sf"/>
</dbReference>
<comment type="caution">
    <text evidence="2">The sequence shown here is derived from an EMBL/GenBank/DDBJ whole genome shotgun (WGS) entry which is preliminary data.</text>
</comment>
<name>A0A9Q4FZ55_SALAG</name>
<dbReference type="SFLD" id="SFLDG01129">
    <property type="entry name" value="C1.5:_HAD__Beta-PGM__Phosphata"/>
    <property type="match status" value="1"/>
</dbReference>
<evidence type="ECO:0000313" key="3">
    <source>
        <dbReference type="Proteomes" id="UP001057753"/>
    </source>
</evidence>
<keyword evidence="3" id="KW-1185">Reference proteome</keyword>
<dbReference type="Proteomes" id="UP001057753">
    <property type="component" value="Unassembled WGS sequence"/>
</dbReference>
<keyword evidence="1 2" id="KW-0378">Hydrolase</keyword>
<dbReference type="AlphaFoldDB" id="A0A9Q4FZ55"/>
<evidence type="ECO:0000256" key="1">
    <source>
        <dbReference type="ARBA" id="ARBA00022801"/>
    </source>
</evidence>
<dbReference type="SFLD" id="SFLDS00003">
    <property type="entry name" value="Haloacid_Dehalogenase"/>
    <property type="match status" value="1"/>
</dbReference>
<dbReference type="InterPro" id="IPR006439">
    <property type="entry name" value="HAD-SF_hydro_IA"/>
</dbReference>
<protein>
    <submittedName>
        <fullName evidence="2">HAD family hydrolase</fullName>
    </submittedName>
</protein>
<dbReference type="NCBIfam" id="TIGR01549">
    <property type="entry name" value="HAD-SF-IA-v1"/>
    <property type="match status" value="1"/>
</dbReference>
<dbReference type="EMBL" id="JABXYM010000001">
    <property type="protein sequence ID" value="MCR6096424.1"/>
    <property type="molecule type" value="Genomic_DNA"/>
</dbReference>
<dbReference type="Pfam" id="PF00702">
    <property type="entry name" value="Hydrolase"/>
    <property type="match status" value="1"/>
</dbReference>
<gene>
    <name evidence="2" type="ORF">HXA33_07650</name>
</gene>
<dbReference type="InterPro" id="IPR051540">
    <property type="entry name" value="S-2-haloacid_dehalogenase"/>
</dbReference>
<dbReference type="GO" id="GO:0016787">
    <property type="term" value="F:hydrolase activity"/>
    <property type="evidence" value="ECO:0007669"/>
    <property type="project" value="UniProtKB-KW"/>
</dbReference>
<dbReference type="InterPro" id="IPR023214">
    <property type="entry name" value="HAD_sf"/>
</dbReference>
<dbReference type="RefSeq" id="WP_257821036.1">
    <property type="nucleotide sequence ID" value="NZ_JABXYM010000001.1"/>
</dbReference>